<dbReference type="InterPro" id="IPR050072">
    <property type="entry name" value="Peptidase_M20A"/>
</dbReference>
<evidence type="ECO:0000256" key="5">
    <source>
        <dbReference type="ARBA" id="ARBA00022833"/>
    </source>
</evidence>
<evidence type="ECO:0000256" key="2">
    <source>
        <dbReference type="ARBA" id="ARBA00006247"/>
    </source>
</evidence>
<name>X0S533_9ZZZZ</name>
<dbReference type="Gene3D" id="3.30.70.360">
    <property type="match status" value="1"/>
</dbReference>
<dbReference type="EMBL" id="BARS01008255">
    <property type="protein sequence ID" value="GAF76119.1"/>
    <property type="molecule type" value="Genomic_DNA"/>
</dbReference>
<feature type="domain" description="Peptidase M20 dimerisation" evidence="6">
    <location>
        <begin position="85"/>
        <end position="219"/>
    </location>
</feature>
<dbReference type="PANTHER" id="PTHR43808">
    <property type="entry name" value="ACETYLORNITHINE DEACETYLASE"/>
    <property type="match status" value="1"/>
</dbReference>
<sequence length="320" mass="34626">DDGLIYGRGSSDMKGACAAAMVSARILNELGPIENNVEFWFTADEEIGGGDGARWLAETKRFEGDVCVIGDGNGGGMDLPSIDIGCKGGAATTLIARGNTAHGSTPFLGENAISRLIRAIPWVEKIGEYKLDLPSELDEAIRGSLEFYMNTWDLKNDEQREAAKRIYHHPSVTCNIINGGVKRNVIPDYAEAEFDIRLTPGSNPLKVKERIEQLVKESGVPGIEVTVHTRETTGYHETPNSPFAHQLAETIEKASGKKPNFKILTGGTDAISIKNFTGIPCLGYGTSLSGMAHQPDERITIDNLVLGVKVYEGFPLTYKG</sequence>
<reference evidence="7" key="1">
    <citation type="journal article" date="2014" name="Front. Microbiol.">
        <title>High frequency of phylogenetically diverse reductive dehalogenase-homologous genes in deep subseafloor sedimentary metagenomes.</title>
        <authorList>
            <person name="Kawai M."/>
            <person name="Futagami T."/>
            <person name="Toyoda A."/>
            <person name="Takaki Y."/>
            <person name="Nishi S."/>
            <person name="Hori S."/>
            <person name="Arai W."/>
            <person name="Tsubouchi T."/>
            <person name="Morono Y."/>
            <person name="Uchiyama I."/>
            <person name="Ito T."/>
            <person name="Fujiyama A."/>
            <person name="Inagaki F."/>
            <person name="Takami H."/>
        </authorList>
    </citation>
    <scope>NUCLEOTIDE SEQUENCE</scope>
    <source>
        <strain evidence="7">Expedition CK06-06</strain>
    </source>
</reference>
<protein>
    <recommendedName>
        <fullName evidence="6">Peptidase M20 dimerisation domain-containing protein</fullName>
    </recommendedName>
</protein>
<keyword evidence="3" id="KW-0479">Metal-binding</keyword>
<organism evidence="7">
    <name type="scientific">marine sediment metagenome</name>
    <dbReference type="NCBI Taxonomy" id="412755"/>
    <lineage>
        <taxon>unclassified sequences</taxon>
        <taxon>metagenomes</taxon>
        <taxon>ecological metagenomes</taxon>
    </lineage>
</organism>
<keyword evidence="4" id="KW-0378">Hydrolase</keyword>
<dbReference type="Gene3D" id="3.40.630.10">
    <property type="entry name" value="Zn peptidases"/>
    <property type="match status" value="2"/>
</dbReference>
<dbReference type="InterPro" id="IPR036264">
    <property type="entry name" value="Bact_exopeptidase_dim_dom"/>
</dbReference>
<comment type="cofactor">
    <cofactor evidence="1">
        <name>Zn(2+)</name>
        <dbReference type="ChEBI" id="CHEBI:29105"/>
    </cofactor>
</comment>
<dbReference type="InterPro" id="IPR002933">
    <property type="entry name" value="Peptidase_M20"/>
</dbReference>
<dbReference type="Pfam" id="PF01546">
    <property type="entry name" value="Peptidase_M20"/>
    <property type="match status" value="1"/>
</dbReference>
<evidence type="ECO:0000256" key="1">
    <source>
        <dbReference type="ARBA" id="ARBA00001947"/>
    </source>
</evidence>
<dbReference type="Pfam" id="PF07687">
    <property type="entry name" value="M20_dimer"/>
    <property type="match status" value="1"/>
</dbReference>
<keyword evidence="5" id="KW-0862">Zinc</keyword>
<comment type="caution">
    <text evidence="7">The sequence shown here is derived from an EMBL/GenBank/DDBJ whole genome shotgun (WGS) entry which is preliminary data.</text>
</comment>
<evidence type="ECO:0000259" key="6">
    <source>
        <dbReference type="Pfam" id="PF07687"/>
    </source>
</evidence>
<dbReference type="InterPro" id="IPR011650">
    <property type="entry name" value="Peptidase_M20_dimer"/>
</dbReference>
<dbReference type="AlphaFoldDB" id="X0S533"/>
<evidence type="ECO:0000313" key="7">
    <source>
        <dbReference type="EMBL" id="GAF76119.1"/>
    </source>
</evidence>
<dbReference type="SUPFAM" id="SSF55031">
    <property type="entry name" value="Bacterial exopeptidase dimerisation domain"/>
    <property type="match status" value="1"/>
</dbReference>
<dbReference type="GO" id="GO:0016787">
    <property type="term" value="F:hydrolase activity"/>
    <property type="evidence" value="ECO:0007669"/>
    <property type="project" value="UniProtKB-KW"/>
</dbReference>
<dbReference type="GO" id="GO:0046872">
    <property type="term" value="F:metal ion binding"/>
    <property type="evidence" value="ECO:0007669"/>
    <property type="project" value="UniProtKB-KW"/>
</dbReference>
<evidence type="ECO:0000256" key="4">
    <source>
        <dbReference type="ARBA" id="ARBA00022801"/>
    </source>
</evidence>
<gene>
    <name evidence="7" type="ORF">S01H1_15771</name>
</gene>
<dbReference type="PANTHER" id="PTHR43808:SF8">
    <property type="entry name" value="PEPTIDASE M20 DIMERISATION DOMAIN-CONTAINING PROTEIN"/>
    <property type="match status" value="1"/>
</dbReference>
<comment type="similarity">
    <text evidence="2">Belongs to the peptidase M20A family.</text>
</comment>
<dbReference type="SUPFAM" id="SSF53187">
    <property type="entry name" value="Zn-dependent exopeptidases"/>
    <property type="match status" value="1"/>
</dbReference>
<feature type="non-terminal residue" evidence="7">
    <location>
        <position position="1"/>
    </location>
</feature>
<proteinExistence type="inferred from homology"/>
<evidence type="ECO:0000256" key="3">
    <source>
        <dbReference type="ARBA" id="ARBA00022723"/>
    </source>
</evidence>
<accession>X0S533</accession>